<evidence type="ECO:0000313" key="5">
    <source>
        <dbReference type="EMBL" id="KAG0259030.1"/>
    </source>
</evidence>
<dbReference type="InterPro" id="IPR012341">
    <property type="entry name" value="6hp_glycosidase-like_sf"/>
</dbReference>
<dbReference type="SUPFAM" id="SSF48208">
    <property type="entry name" value="Six-hairpin glycosidases"/>
    <property type="match status" value="1"/>
</dbReference>
<dbReference type="Pfam" id="PF14498">
    <property type="entry name" value="Glyco_hyd_65N_2"/>
    <property type="match status" value="1"/>
</dbReference>
<dbReference type="PANTHER" id="PTHR31084:SF3">
    <property type="entry name" value="ALPHA-FUCOSIDASE A"/>
    <property type="match status" value="1"/>
</dbReference>
<evidence type="ECO:0008006" key="7">
    <source>
        <dbReference type="Google" id="ProtNLM"/>
    </source>
</evidence>
<dbReference type="InterPro" id="IPR027414">
    <property type="entry name" value="GH95_N_dom"/>
</dbReference>
<sequence length="701" mass="77997">MLLEQFCSYPDGVCIFRIQSSAPRSINIKVSLSTSPYTNTTTTEYTNIHNRLAFISHLESNNLTIEAQVAIKTEGASGISLATSPRQLLLMGFDTVTLYYAFGTGWSANAFPGFLNIDPHERLMGVLDKAVTGWYGDLVAKHLSDYAGLFSRFQLEFGDDQEAATLKNTLTTDQLVARNVKGTLPSEEETYLEVLLVQYSRYLLISLSRPGSLPLTGNSIWASDDNIGDALSFGMNADLQMRYWMAEATDLGETVIPLIDYMEQLLQPRGQDTASLLYNARGWTTQPFSNIWAHTGPLSDTSAKDTFYFPAAAAWLCQHVWDRYLYSQDDKFLKERAYKLMKGASMFWMDTLVKDRGNGSLLTSPSQSPGHGPFTEGSALDQQLIFQLWNHTLEAAATSAVNDKDKAFVQELTEKLRNLSRGLKVGSWGQLQEWSLDLDEPGERVAHLGPLYAAYPGDQIYLQQQYQQQGQQERKQVSGEDDEEEDVSMEDLIEAARVSLRSRGASGYRSEGNGFEQGWSQTWRAAAWARLNDGRQATQALTLFKRQNLASPNLLPLSLKDLAGHVGFGAAVIEMLVQSPRPGDVNVMTCFEGLSERWAKRGRVSGVRTRDGYLVSVAWKERRVRTVEVVAAGGKRGSNLNLRIATLMGESQRENKVEVITVVMKASKKPVPVQFVKEGDVVRFSVAKGQTYVVSVDLLDQ</sequence>
<protein>
    <recommendedName>
        <fullName evidence="7">Glycoside hydrolase family 95 protein</fullName>
    </recommendedName>
</protein>
<dbReference type="GO" id="GO:0004560">
    <property type="term" value="F:alpha-L-fucosidase activity"/>
    <property type="evidence" value="ECO:0007669"/>
    <property type="project" value="TreeGrafter"/>
</dbReference>
<keyword evidence="6" id="KW-1185">Reference proteome</keyword>
<name>A0AAD4D2M3_9FUNG</name>
<dbReference type="InterPro" id="IPR054363">
    <property type="entry name" value="GH95_cat"/>
</dbReference>
<feature type="domain" description="Alpha fucosidase A-like C-terminal" evidence="3">
    <location>
        <begin position="594"/>
        <end position="694"/>
    </location>
</feature>
<dbReference type="InterPro" id="IPR008928">
    <property type="entry name" value="6-hairpin_glycosidase_sf"/>
</dbReference>
<evidence type="ECO:0000256" key="1">
    <source>
        <dbReference type="SAM" id="MobiDB-lite"/>
    </source>
</evidence>
<evidence type="ECO:0000259" key="3">
    <source>
        <dbReference type="Pfam" id="PF21307"/>
    </source>
</evidence>
<feature type="domain" description="Glycosyl hydrolase family 95 N-terminal" evidence="2">
    <location>
        <begin position="4"/>
        <end position="107"/>
    </location>
</feature>
<feature type="region of interest" description="Disordered" evidence="1">
    <location>
        <begin position="464"/>
        <end position="487"/>
    </location>
</feature>
<dbReference type="Pfam" id="PF21307">
    <property type="entry name" value="Glyco_hydro_95_C"/>
    <property type="match status" value="1"/>
</dbReference>
<gene>
    <name evidence="5" type="ORF">BGZ95_004805</name>
</gene>
<dbReference type="Pfam" id="PF22124">
    <property type="entry name" value="Glyco_hydro_95_cat"/>
    <property type="match status" value="1"/>
</dbReference>
<dbReference type="AlphaFoldDB" id="A0AAD4D2M3"/>
<dbReference type="EMBL" id="JAAAIL010002238">
    <property type="protein sequence ID" value="KAG0259030.1"/>
    <property type="molecule type" value="Genomic_DNA"/>
</dbReference>
<proteinExistence type="predicted"/>
<dbReference type="PANTHER" id="PTHR31084">
    <property type="entry name" value="ALPHA-L-FUCOSIDASE 2"/>
    <property type="match status" value="1"/>
</dbReference>
<dbReference type="GO" id="GO:0005975">
    <property type="term" value="P:carbohydrate metabolic process"/>
    <property type="evidence" value="ECO:0007669"/>
    <property type="project" value="InterPro"/>
</dbReference>
<comment type="caution">
    <text evidence="5">The sequence shown here is derived from an EMBL/GenBank/DDBJ whole genome shotgun (WGS) entry which is preliminary data.</text>
</comment>
<accession>A0AAD4D2M3</accession>
<dbReference type="InterPro" id="IPR049053">
    <property type="entry name" value="AFCA-like_C"/>
</dbReference>
<feature type="domain" description="Glycosyl hydrolase family 95 catalytic" evidence="4">
    <location>
        <begin position="135"/>
        <end position="576"/>
    </location>
</feature>
<evidence type="ECO:0000259" key="4">
    <source>
        <dbReference type="Pfam" id="PF22124"/>
    </source>
</evidence>
<organism evidence="5 6">
    <name type="scientific">Linnemannia exigua</name>
    <dbReference type="NCBI Taxonomy" id="604196"/>
    <lineage>
        <taxon>Eukaryota</taxon>
        <taxon>Fungi</taxon>
        <taxon>Fungi incertae sedis</taxon>
        <taxon>Mucoromycota</taxon>
        <taxon>Mortierellomycotina</taxon>
        <taxon>Mortierellomycetes</taxon>
        <taxon>Mortierellales</taxon>
        <taxon>Mortierellaceae</taxon>
        <taxon>Linnemannia</taxon>
    </lineage>
</organism>
<reference evidence="5" key="1">
    <citation type="journal article" date="2020" name="Fungal Divers.">
        <title>Resolving the Mortierellaceae phylogeny through synthesis of multi-gene phylogenetics and phylogenomics.</title>
        <authorList>
            <person name="Vandepol N."/>
            <person name="Liber J."/>
            <person name="Desiro A."/>
            <person name="Na H."/>
            <person name="Kennedy M."/>
            <person name="Barry K."/>
            <person name="Grigoriev I.V."/>
            <person name="Miller A.N."/>
            <person name="O'Donnell K."/>
            <person name="Stajich J.E."/>
            <person name="Bonito G."/>
        </authorList>
    </citation>
    <scope>NUCLEOTIDE SEQUENCE</scope>
    <source>
        <strain evidence="5">NRRL 28262</strain>
    </source>
</reference>
<evidence type="ECO:0000313" key="6">
    <source>
        <dbReference type="Proteomes" id="UP001194580"/>
    </source>
</evidence>
<dbReference type="Proteomes" id="UP001194580">
    <property type="component" value="Unassembled WGS sequence"/>
</dbReference>
<dbReference type="Gene3D" id="1.50.10.10">
    <property type="match status" value="1"/>
</dbReference>
<evidence type="ECO:0000259" key="2">
    <source>
        <dbReference type="Pfam" id="PF14498"/>
    </source>
</evidence>